<proteinExistence type="predicted"/>
<evidence type="ECO:0000313" key="1">
    <source>
        <dbReference type="EMBL" id="EJW92566.1"/>
    </source>
</evidence>
<reference evidence="1" key="1">
    <citation type="journal article" date="2012" name="PLoS ONE">
        <title>Gene sets for utilization of primary and secondary nutrition supplies in the distal gut of endangered iberian lynx.</title>
        <authorList>
            <person name="Alcaide M."/>
            <person name="Messina E."/>
            <person name="Richter M."/>
            <person name="Bargiela R."/>
            <person name="Peplies J."/>
            <person name="Huws S.A."/>
            <person name="Newbold C.J."/>
            <person name="Golyshin P.N."/>
            <person name="Simon M.A."/>
            <person name="Lopez G."/>
            <person name="Yakimov M.M."/>
            <person name="Ferrer M."/>
        </authorList>
    </citation>
    <scope>NUCLEOTIDE SEQUENCE</scope>
</reference>
<dbReference type="AlphaFoldDB" id="J9FCH0"/>
<accession>J9FCH0</accession>
<sequence length="63" mass="6987">MESECADSVYLSCQSVTTRLKCRRSQSICRGVGCWNVSSCELRSTVSHLCEIGTRKCESALHT</sequence>
<gene>
    <name evidence="1" type="ORF">EVA_19328</name>
</gene>
<name>J9FCH0_9ZZZZ</name>
<organism evidence="1">
    <name type="scientific">gut metagenome</name>
    <dbReference type="NCBI Taxonomy" id="749906"/>
    <lineage>
        <taxon>unclassified sequences</taxon>
        <taxon>metagenomes</taxon>
        <taxon>organismal metagenomes</taxon>
    </lineage>
</organism>
<dbReference type="EMBL" id="AMCI01007471">
    <property type="protein sequence ID" value="EJW92566.1"/>
    <property type="molecule type" value="Genomic_DNA"/>
</dbReference>
<comment type="caution">
    <text evidence="1">The sequence shown here is derived from an EMBL/GenBank/DDBJ whole genome shotgun (WGS) entry which is preliminary data.</text>
</comment>
<protein>
    <submittedName>
        <fullName evidence="1">Uncharacterized protein</fullName>
    </submittedName>
</protein>